<dbReference type="InterPro" id="IPR027417">
    <property type="entry name" value="P-loop_NTPase"/>
</dbReference>
<evidence type="ECO:0008006" key="3">
    <source>
        <dbReference type="Google" id="ProtNLM"/>
    </source>
</evidence>
<dbReference type="OrthoDB" id="5116at2759"/>
<dbReference type="Pfam" id="PF13604">
    <property type="entry name" value="AAA_30"/>
    <property type="match status" value="1"/>
</dbReference>
<dbReference type="Proteomes" id="UP000218209">
    <property type="component" value="Unassembled WGS sequence"/>
</dbReference>
<name>A0A1X6P9V1_PORUM</name>
<dbReference type="SUPFAM" id="SSF52540">
    <property type="entry name" value="P-loop containing nucleoside triphosphate hydrolases"/>
    <property type="match status" value="2"/>
</dbReference>
<evidence type="ECO:0000313" key="2">
    <source>
        <dbReference type="Proteomes" id="UP000218209"/>
    </source>
</evidence>
<dbReference type="AlphaFoldDB" id="A0A1X6P9V1"/>
<evidence type="ECO:0000313" key="1">
    <source>
        <dbReference type="EMBL" id="OSX77671.1"/>
    </source>
</evidence>
<dbReference type="InterPro" id="IPR051055">
    <property type="entry name" value="PIF1_helicase"/>
</dbReference>
<keyword evidence="2" id="KW-1185">Reference proteome</keyword>
<dbReference type="PANTHER" id="PTHR47642">
    <property type="entry name" value="ATP-DEPENDENT DNA HELICASE"/>
    <property type="match status" value="1"/>
</dbReference>
<gene>
    <name evidence="1" type="ORF">BU14_0138s0017</name>
</gene>
<sequence>MAREQSWTFLFRQLYERATSTFVSGGPGVGKTSFLRGFVCFLRSRLPAAGAVVVVAPTGSAAKTAKGVTYHSFFGFPKQYKMQVADPVQEAARMLALDRWRPIARRLGKVEVLLLDEVSMVPADNLDVMYELLSQSRGRQAPPFVVYTLGDFLQLSPPFGKLAFTAVCWRSLFGAAFVELTHVHRQGQPDFVAAIRDARFGRCTTAVQKLMDERAVSDEAYVDLECEVLHLMPRHEDVDAHNSSCLSRLCPGTRPADFIAVDGVKVDSNRQNVSHEVDLKSVSAHSRDAALMDCVAPRCVQHCHRARVMLITNHFLSLGLFHGSIGRIVDYDGDEGAPVLRFEDHGVVPGTRVGSLGVRDAGADWIEVLCPAIEFEARIFSRPGVLAVRQQVPFVLGWAITVHRSQSLTLSEAVLDLSEAFGAGMVLAAISRVPDKRRMHVRSFSGSRLLADRAAMQLYHESPRL</sequence>
<organism evidence="1 2">
    <name type="scientific">Porphyra umbilicalis</name>
    <name type="common">Purple laver</name>
    <name type="synonym">Red alga</name>
    <dbReference type="NCBI Taxonomy" id="2786"/>
    <lineage>
        <taxon>Eukaryota</taxon>
        <taxon>Rhodophyta</taxon>
        <taxon>Bangiophyceae</taxon>
        <taxon>Bangiales</taxon>
        <taxon>Bangiaceae</taxon>
        <taxon>Porphyra</taxon>
    </lineage>
</organism>
<reference evidence="1 2" key="1">
    <citation type="submission" date="2017-03" db="EMBL/GenBank/DDBJ databases">
        <title>WGS assembly of Porphyra umbilicalis.</title>
        <authorList>
            <person name="Brawley S.H."/>
            <person name="Blouin N.A."/>
            <person name="Ficko-Blean E."/>
            <person name="Wheeler G.L."/>
            <person name="Lohr M."/>
            <person name="Goodson H.V."/>
            <person name="Jenkins J.W."/>
            <person name="Blaby-Haas C.E."/>
            <person name="Helliwell K.E."/>
            <person name="Chan C."/>
            <person name="Marriage T."/>
            <person name="Bhattacharya D."/>
            <person name="Klein A.S."/>
            <person name="Badis Y."/>
            <person name="Brodie J."/>
            <person name="Cao Y."/>
            <person name="Collen J."/>
            <person name="Dittami S.M."/>
            <person name="Gachon C.M."/>
            <person name="Green B.R."/>
            <person name="Karpowicz S."/>
            <person name="Kim J.W."/>
            <person name="Kudahl U."/>
            <person name="Lin S."/>
            <person name="Michel G."/>
            <person name="Mittag M."/>
            <person name="Olson B.J."/>
            <person name="Pangilinan J."/>
            <person name="Peng Y."/>
            <person name="Qiu H."/>
            <person name="Shu S."/>
            <person name="Singer J.T."/>
            <person name="Smith A.G."/>
            <person name="Sprecher B.N."/>
            <person name="Wagner V."/>
            <person name="Wang W."/>
            <person name="Wang Z.-Y."/>
            <person name="Yan J."/>
            <person name="Yarish C."/>
            <person name="Zoeuner-Riek S."/>
            <person name="Zhuang Y."/>
            <person name="Zou Y."/>
            <person name="Lindquist E.A."/>
            <person name="Grimwood J."/>
            <person name="Barry K."/>
            <person name="Rokhsar D.S."/>
            <person name="Schmutz J."/>
            <person name="Stiller J.W."/>
            <person name="Grossman A.R."/>
            <person name="Prochnik S.E."/>
        </authorList>
    </citation>
    <scope>NUCLEOTIDE SEQUENCE [LARGE SCALE GENOMIC DNA]</scope>
    <source>
        <strain evidence="1">4086291</strain>
    </source>
</reference>
<dbReference type="EMBL" id="KV918831">
    <property type="protein sequence ID" value="OSX77671.1"/>
    <property type="molecule type" value="Genomic_DNA"/>
</dbReference>
<accession>A0A1X6P9V1</accession>
<protein>
    <recommendedName>
        <fullName evidence="3">AAA+ ATPase domain-containing protein</fullName>
    </recommendedName>
</protein>
<dbReference type="Gene3D" id="3.40.50.300">
    <property type="entry name" value="P-loop containing nucleotide triphosphate hydrolases"/>
    <property type="match status" value="1"/>
</dbReference>
<proteinExistence type="predicted"/>